<dbReference type="AlphaFoldDB" id="X1DES7"/>
<sequence>IDSNQDNNFVFTLSLDEGINILTIIFHIEISIDVIQISDLKLTGKLVSKITPDNQVFQEINWENVIDSTIDISSFKPISIQAANVLNFRLVFSFEGTKIYSGIDFEITQNGNSLEIGTISASKQSSSQQSIDFSTYTEEYNSDLFLHLSATNSGSGTILLYNVSSISISEIIHFNQETYVKQLVSETEISTPVIGAISESFYDVIYLEESAVYYSCNFSMFISSDINFDSITVTIKSGSSIAFTKSIKEAGQVEITGDINLYNGYNEL</sequence>
<accession>X1DES7</accession>
<feature type="non-terminal residue" evidence="1">
    <location>
        <position position="1"/>
    </location>
</feature>
<name>X1DES7_9ZZZZ</name>
<comment type="caution">
    <text evidence="1">The sequence shown here is derived from an EMBL/GenBank/DDBJ whole genome shotgun (WGS) entry which is preliminary data.</text>
</comment>
<proteinExistence type="predicted"/>
<dbReference type="EMBL" id="BARU01004145">
    <property type="protein sequence ID" value="GAH18707.1"/>
    <property type="molecule type" value="Genomic_DNA"/>
</dbReference>
<reference evidence="1" key="1">
    <citation type="journal article" date="2014" name="Front. Microbiol.">
        <title>High frequency of phylogenetically diverse reductive dehalogenase-homologous genes in deep subseafloor sedimentary metagenomes.</title>
        <authorList>
            <person name="Kawai M."/>
            <person name="Futagami T."/>
            <person name="Toyoda A."/>
            <person name="Takaki Y."/>
            <person name="Nishi S."/>
            <person name="Hori S."/>
            <person name="Arai W."/>
            <person name="Tsubouchi T."/>
            <person name="Morono Y."/>
            <person name="Uchiyama I."/>
            <person name="Ito T."/>
            <person name="Fujiyama A."/>
            <person name="Inagaki F."/>
            <person name="Takami H."/>
        </authorList>
    </citation>
    <scope>NUCLEOTIDE SEQUENCE</scope>
    <source>
        <strain evidence="1">Expedition CK06-06</strain>
    </source>
</reference>
<organism evidence="1">
    <name type="scientific">marine sediment metagenome</name>
    <dbReference type="NCBI Taxonomy" id="412755"/>
    <lineage>
        <taxon>unclassified sequences</taxon>
        <taxon>metagenomes</taxon>
        <taxon>ecological metagenomes</taxon>
    </lineage>
</organism>
<protein>
    <submittedName>
        <fullName evidence="1">Uncharacterized protein</fullName>
    </submittedName>
</protein>
<feature type="non-terminal residue" evidence="1">
    <location>
        <position position="268"/>
    </location>
</feature>
<evidence type="ECO:0000313" key="1">
    <source>
        <dbReference type="EMBL" id="GAH18707.1"/>
    </source>
</evidence>
<gene>
    <name evidence="1" type="ORF">S03H2_08507</name>
</gene>